<name>A0A9X1L8V0_9PROT</name>
<evidence type="ECO:0000313" key="3">
    <source>
        <dbReference type="Proteomes" id="UP001139311"/>
    </source>
</evidence>
<dbReference type="Pfam" id="PF20056">
    <property type="entry name" value="DUF6455"/>
    <property type="match status" value="1"/>
</dbReference>
<proteinExistence type="predicted"/>
<comment type="caution">
    <text evidence="2">The sequence shown here is derived from an EMBL/GenBank/DDBJ whole genome shotgun (WGS) entry which is preliminary data.</text>
</comment>
<evidence type="ECO:0000313" key="2">
    <source>
        <dbReference type="EMBL" id="MCB4820313.1"/>
    </source>
</evidence>
<keyword evidence="3" id="KW-1185">Reference proteome</keyword>
<gene>
    <name evidence="2" type="ORF">LHA35_01030</name>
</gene>
<sequence>MLTYNDCLGLSGLTPEQVAALARHEHLPEIVALEMGWSLCGTPEGRRRIRQMILDEVAAACRHGDPQGAARLGLALHHFLDAYPGSPAGTAAQDAVPPRDAVPQALGLDPGAASRVRERLDTYLAAMLQRFGLDQAEAEARFPAEMLAAAMCCASCTGTGRCRRFLSDMAGAEAPPAFCPNARLLAALGPRAERPGA</sequence>
<dbReference type="EMBL" id="JAJAQI010000001">
    <property type="protein sequence ID" value="MCB4820313.1"/>
    <property type="molecule type" value="Genomic_DNA"/>
</dbReference>
<dbReference type="InterPro" id="IPR045601">
    <property type="entry name" value="DUF6455"/>
</dbReference>
<organism evidence="2 3">
    <name type="scientific">Roseicella aerolata</name>
    <dbReference type="NCBI Taxonomy" id="2883479"/>
    <lineage>
        <taxon>Bacteria</taxon>
        <taxon>Pseudomonadati</taxon>
        <taxon>Pseudomonadota</taxon>
        <taxon>Alphaproteobacteria</taxon>
        <taxon>Acetobacterales</taxon>
        <taxon>Roseomonadaceae</taxon>
        <taxon>Roseicella</taxon>
    </lineage>
</organism>
<protein>
    <submittedName>
        <fullName evidence="2">DUF6455 family protein</fullName>
    </submittedName>
</protein>
<dbReference type="RefSeq" id="WP_226603396.1">
    <property type="nucleotide sequence ID" value="NZ_JAJAQI010000001.1"/>
</dbReference>
<reference evidence="2" key="1">
    <citation type="submission" date="2021-10" db="EMBL/GenBank/DDBJ databases">
        <title>Roseicella aerolatum sp. nov., isolated from aerosols of e-waste dismantling site.</title>
        <authorList>
            <person name="Qin T."/>
        </authorList>
    </citation>
    <scope>NUCLEOTIDE SEQUENCE</scope>
    <source>
        <strain evidence="2">GB24</strain>
    </source>
</reference>
<dbReference type="Proteomes" id="UP001139311">
    <property type="component" value="Unassembled WGS sequence"/>
</dbReference>
<evidence type="ECO:0000259" key="1">
    <source>
        <dbReference type="Pfam" id="PF20056"/>
    </source>
</evidence>
<accession>A0A9X1L8V0</accession>
<feature type="domain" description="DUF6455" evidence="1">
    <location>
        <begin position="124"/>
        <end position="188"/>
    </location>
</feature>
<dbReference type="AlphaFoldDB" id="A0A9X1L8V0"/>